<evidence type="ECO:0000313" key="3">
    <source>
        <dbReference type="Proteomes" id="UP001176429"/>
    </source>
</evidence>
<name>A0ABT9BCZ4_9BACT</name>
<evidence type="ECO:0000313" key="2">
    <source>
        <dbReference type="EMBL" id="MDO7876136.1"/>
    </source>
</evidence>
<reference evidence="2" key="1">
    <citation type="submission" date="2023-07" db="EMBL/GenBank/DDBJ databases">
        <authorList>
            <person name="Kim M.K."/>
        </authorList>
    </citation>
    <scope>NUCLEOTIDE SEQUENCE</scope>
    <source>
        <strain evidence="2">ASUV-10-1</strain>
    </source>
</reference>
<proteinExistence type="predicted"/>
<dbReference type="RefSeq" id="WP_305007491.1">
    <property type="nucleotide sequence ID" value="NZ_JAUQSY010000010.1"/>
</dbReference>
<gene>
    <name evidence="2" type="ORF">Q5H93_15435</name>
</gene>
<dbReference type="Pfam" id="PF04338">
    <property type="entry name" value="DUF481"/>
    <property type="match status" value="1"/>
</dbReference>
<comment type="caution">
    <text evidence="2">The sequence shown here is derived from an EMBL/GenBank/DDBJ whole genome shotgun (WGS) entry which is preliminary data.</text>
</comment>
<keyword evidence="1" id="KW-0732">Signal</keyword>
<evidence type="ECO:0000256" key="1">
    <source>
        <dbReference type="SAM" id="SignalP"/>
    </source>
</evidence>
<feature type="chain" id="PRO_5046352273" evidence="1">
    <location>
        <begin position="31"/>
        <end position="294"/>
    </location>
</feature>
<accession>A0ABT9BCZ4</accession>
<keyword evidence="3" id="KW-1185">Reference proteome</keyword>
<dbReference type="InterPro" id="IPR007433">
    <property type="entry name" value="DUF481"/>
</dbReference>
<dbReference type="Proteomes" id="UP001176429">
    <property type="component" value="Unassembled WGS sequence"/>
</dbReference>
<organism evidence="2 3">
    <name type="scientific">Hymenobacter aranciens</name>
    <dbReference type="NCBI Taxonomy" id="3063996"/>
    <lineage>
        <taxon>Bacteria</taxon>
        <taxon>Pseudomonadati</taxon>
        <taxon>Bacteroidota</taxon>
        <taxon>Cytophagia</taxon>
        <taxon>Cytophagales</taxon>
        <taxon>Hymenobacteraceae</taxon>
        <taxon>Hymenobacter</taxon>
    </lineage>
</organism>
<protein>
    <submittedName>
        <fullName evidence="2">DUF481 domain-containing protein</fullName>
    </submittedName>
</protein>
<feature type="signal peptide" evidence="1">
    <location>
        <begin position="1"/>
        <end position="30"/>
    </location>
</feature>
<dbReference type="EMBL" id="JAUQSY010000010">
    <property type="protein sequence ID" value="MDO7876136.1"/>
    <property type="molecule type" value="Genomic_DNA"/>
</dbReference>
<sequence length="294" mass="31879">MKKQLLPSSLRAAALVGLALGLLPTPAAQAQTAPADTAKTAVVRADTTATPAMPPPAGGAASVPSTEFETYNASGRGLRYTATLTGLYTTGTVERTFVSASQTANMAFRGGRLRLPIGLNYSYGRQSGLLKEREILALLTPSYRLGRWKGYGLAEGARSNLRAIDYRLVTGLGAGYTFHLDSLKNEIGLSYFALYEDTRYLTELHRQVARHSLRLKTKWTWGVLTLDALLFYQPAMRYFRTDYRVNGTAGLGIRVSQRLALTGTYAYSYERISVAGRSPANGNLSVGLTYATGD</sequence>